<evidence type="ECO:0000313" key="2">
    <source>
        <dbReference type="Proteomes" id="UP000017840"/>
    </source>
</evidence>
<dbReference type="eggNOG" id="arCOG04790">
    <property type="taxonomic scope" value="Archaea"/>
</dbReference>
<keyword evidence="2" id="KW-1185">Reference proteome</keyword>
<dbReference type="AlphaFoldDB" id="V4HJT4"/>
<gene>
    <name evidence="1" type="ORF">K933_10225</name>
</gene>
<proteinExistence type="predicted"/>
<dbReference type="InterPro" id="IPR043519">
    <property type="entry name" value="NT_sf"/>
</dbReference>
<name>V4HJT4_9EURY</name>
<dbReference type="Gene3D" id="3.30.460.10">
    <property type="entry name" value="Beta Polymerase, domain 2"/>
    <property type="match status" value="1"/>
</dbReference>
<organism evidence="1 2">
    <name type="scientific">Candidatus Halobonum tyrrellensis G22</name>
    <dbReference type="NCBI Taxonomy" id="1324957"/>
    <lineage>
        <taxon>Archaea</taxon>
        <taxon>Methanobacteriati</taxon>
        <taxon>Methanobacteriota</taxon>
        <taxon>Stenosarchaea group</taxon>
        <taxon>Halobacteria</taxon>
        <taxon>Halobacteriales</taxon>
        <taxon>Haloferacaceae</taxon>
        <taxon>Candidatus Halobonum</taxon>
    </lineage>
</organism>
<evidence type="ECO:0008006" key="3">
    <source>
        <dbReference type="Google" id="ProtNLM"/>
    </source>
</evidence>
<protein>
    <recommendedName>
        <fullName evidence="3">GrpB family protein</fullName>
    </recommendedName>
</protein>
<dbReference type="InterPro" id="IPR007344">
    <property type="entry name" value="GrpB/CoaE"/>
</dbReference>
<dbReference type="OrthoDB" id="330317at2157"/>
<accession>V4HJT4</accession>
<evidence type="ECO:0000313" key="1">
    <source>
        <dbReference type="EMBL" id="ESP88179.1"/>
    </source>
</evidence>
<dbReference type="Pfam" id="PF04229">
    <property type="entry name" value="GrpB"/>
    <property type="match status" value="1"/>
</dbReference>
<dbReference type="PANTHER" id="PTHR34822:SF1">
    <property type="entry name" value="GRPB FAMILY PROTEIN"/>
    <property type="match status" value="1"/>
</dbReference>
<sequence length="175" mass="19323">MVGLERGTVELREWTPAWREAYEREVDRLRPLVGDAVGCFEHVGSTAVEGLAAKPVVDLLATVPDLDDVGGPVATLEANGYERRPDDVSGRVFLAKGPPSRRTHYLSLAEPGSGYRREQLAFRDALRRDPRTAAEYERLKRGLAARFPDDRASYTAGKGEFVERVVGRALGGRED</sequence>
<dbReference type="EMBL" id="ASGZ01000033">
    <property type="protein sequence ID" value="ESP88179.1"/>
    <property type="molecule type" value="Genomic_DNA"/>
</dbReference>
<dbReference type="PANTHER" id="PTHR34822">
    <property type="entry name" value="GRPB DOMAIN PROTEIN (AFU_ORTHOLOGUE AFUA_1G01530)"/>
    <property type="match status" value="1"/>
</dbReference>
<reference evidence="1 2" key="1">
    <citation type="journal article" date="2013" name="Genome Announc.">
        <title>Draft Genome Sequence of 'Candidatus Halobonum tyrrellensis' Strain G22, Isolated from the Hypersaline Waters of Lake Tyrrell, Australia.</title>
        <authorList>
            <person name="Ugalde J.A."/>
            <person name="Narasingarao P."/>
            <person name="Kuo S."/>
            <person name="Podell S."/>
            <person name="Allen E.E."/>
        </authorList>
    </citation>
    <scope>NUCLEOTIDE SEQUENCE [LARGE SCALE GENOMIC DNA]</scope>
    <source>
        <strain evidence="1 2">G22</strain>
    </source>
</reference>
<dbReference type="Proteomes" id="UP000017840">
    <property type="component" value="Unassembled WGS sequence"/>
</dbReference>
<dbReference type="RefSeq" id="WP_023394628.1">
    <property type="nucleotide sequence ID" value="NZ_ASGZ01000033.1"/>
</dbReference>
<dbReference type="STRING" id="1324957.K933_10225"/>
<comment type="caution">
    <text evidence="1">The sequence shown here is derived from an EMBL/GenBank/DDBJ whole genome shotgun (WGS) entry which is preliminary data.</text>
</comment>
<dbReference type="SUPFAM" id="SSF81301">
    <property type="entry name" value="Nucleotidyltransferase"/>
    <property type="match status" value="1"/>
</dbReference>